<feature type="region of interest" description="Disordered" evidence="1">
    <location>
        <begin position="51"/>
        <end position="107"/>
    </location>
</feature>
<evidence type="ECO:0008006" key="4">
    <source>
        <dbReference type="Google" id="ProtNLM"/>
    </source>
</evidence>
<dbReference type="GeneID" id="38783889"/>
<comment type="caution">
    <text evidence="2">The sequence shown here is derived from an EMBL/GenBank/DDBJ whole genome shotgun (WGS) entry which is preliminary data.</text>
</comment>
<evidence type="ECO:0000313" key="3">
    <source>
        <dbReference type="Proteomes" id="UP000287166"/>
    </source>
</evidence>
<feature type="compositionally biased region" description="Low complexity" evidence="1">
    <location>
        <begin position="20"/>
        <end position="32"/>
    </location>
</feature>
<dbReference type="SUPFAM" id="SSF63491">
    <property type="entry name" value="BAG domain"/>
    <property type="match status" value="1"/>
</dbReference>
<dbReference type="AlphaFoldDB" id="A0A401GXP7"/>
<feature type="region of interest" description="Disordered" evidence="1">
    <location>
        <begin position="630"/>
        <end position="714"/>
    </location>
</feature>
<dbReference type="Proteomes" id="UP000287166">
    <property type="component" value="Unassembled WGS sequence"/>
</dbReference>
<dbReference type="InParanoid" id="A0A401GXP7"/>
<gene>
    <name evidence="2" type="ORF">SCP_1002170</name>
</gene>
<protein>
    <recommendedName>
        <fullName evidence="4">BAG domain-containing protein</fullName>
    </recommendedName>
</protein>
<dbReference type="PANTHER" id="PTHR48125:SF12">
    <property type="entry name" value="AT HOOK TRANSCRIPTION FACTOR FAMILY-RELATED"/>
    <property type="match status" value="1"/>
</dbReference>
<sequence length="728" mass="81234">MYSCFPYASFNRAHPYQYQSSDPSPTPDSSDSAYFRALADEQAARQQYLAARRAQEEARQRAARAHLARQAHSPYSSYLPHDGEDDFDDGMYGFGPTVPSRQQRAMMEEQRRREMLERERTRLEEERRMRHEEECRERIIEEERRRRAAEEERRQRLMEEERLRHILEEEDSHREEQDWQRRRQPNEDELDPLLRALGLSPAGFGRDEDMSPRPGRAPTRIHTASPPQRRRPMRSQEPRKPTTAHPQPHPASSGRSFSLPPHASTTKPTSPSPKPQHEPSLNPEQTVAARKILAAYRTHASRAHALRAIASLHTRFASLKAGFAGPPTIDFLLPSGAHVTVPVESVIPSPSVDAREVSEEDGRPRLAYTSTNGAIHSYQEELNRILASLDTVESGGDIGVRESRRDLARSVEQEAERVERWIGEVWDEWVRTEGRRVVSHLPEDDKAQVQLQPREADAMPEIHTPTNAESTTIEKEEPQTLQTLQEPPRITISVVGPALGEVSPPEAPQLHDDLERQVRNDAGEPTVDTHMQVDDPAETFYTPVDVQASESIISQPEVEARATTRKSEANASEGVLETPILASVETKVRAIADAASLSPLDIHISDIQTPTTSTTPAATIASDIAVETNTAEESSSAHAELQYSSSDIDSPDVPHLDSGVETDSASSPRTPSLTAPSSLVESSPTIVPVELPAVDPEQVPIPDDTLSGIEKPAAPRQKWGEVEIFDLF</sequence>
<keyword evidence="3" id="KW-1185">Reference proteome</keyword>
<name>A0A401GXP7_9APHY</name>
<feature type="compositionally biased region" description="Polar residues" evidence="1">
    <location>
        <begin position="661"/>
        <end position="685"/>
    </location>
</feature>
<organism evidence="2 3">
    <name type="scientific">Sparassis crispa</name>
    <dbReference type="NCBI Taxonomy" id="139825"/>
    <lineage>
        <taxon>Eukaryota</taxon>
        <taxon>Fungi</taxon>
        <taxon>Dikarya</taxon>
        <taxon>Basidiomycota</taxon>
        <taxon>Agaricomycotina</taxon>
        <taxon>Agaricomycetes</taxon>
        <taxon>Polyporales</taxon>
        <taxon>Sparassidaceae</taxon>
        <taxon>Sparassis</taxon>
    </lineage>
</organism>
<proteinExistence type="predicted"/>
<reference evidence="2 3" key="1">
    <citation type="journal article" date="2018" name="Sci. Rep.">
        <title>Genome sequence of the cauliflower mushroom Sparassis crispa (Hanabiratake) and its association with beneficial usage.</title>
        <authorList>
            <person name="Kiyama R."/>
            <person name="Furutani Y."/>
            <person name="Kawaguchi K."/>
            <person name="Nakanishi T."/>
        </authorList>
    </citation>
    <scope>NUCLEOTIDE SEQUENCE [LARGE SCALE GENOMIC DNA]</scope>
</reference>
<evidence type="ECO:0000313" key="2">
    <source>
        <dbReference type="EMBL" id="GBE86972.1"/>
    </source>
</evidence>
<feature type="compositionally biased region" description="Polar residues" evidence="1">
    <location>
        <begin position="630"/>
        <end position="648"/>
    </location>
</feature>
<dbReference type="PANTHER" id="PTHR48125">
    <property type="entry name" value="LP07818P1"/>
    <property type="match status" value="1"/>
</dbReference>
<feature type="compositionally biased region" description="Basic and acidic residues" evidence="1">
    <location>
        <begin position="141"/>
        <end position="186"/>
    </location>
</feature>
<dbReference type="RefSeq" id="XP_027617885.1">
    <property type="nucleotide sequence ID" value="XM_027762084.1"/>
</dbReference>
<dbReference type="EMBL" id="BFAD01000010">
    <property type="protein sequence ID" value="GBE86972.1"/>
    <property type="molecule type" value="Genomic_DNA"/>
</dbReference>
<dbReference type="OrthoDB" id="333905at2759"/>
<accession>A0A401GXP7</accession>
<evidence type="ECO:0000256" key="1">
    <source>
        <dbReference type="SAM" id="MobiDB-lite"/>
    </source>
</evidence>
<dbReference type="STRING" id="139825.A0A401GXP7"/>
<feature type="region of interest" description="Disordered" evidence="1">
    <location>
        <begin position="141"/>
        <end position="283"/>
    </location>
</feature>
<feature type="region of interest" description="Disordered" evidence="1">
    <location>
        <begin position="15"/>
        <end position="38"/>
    </location>
</feature>